<organism evidence="6 7">
    <name type="scientific">Burkholderia mayonis</name>
    <dbReference type="NCBI Taxonomy" id="1385591"/>
    <lineage>
        <taxon>Bacteria</taxon>
        <taxon>Pseudomonadati</taxon>
        <taxon>Pseudomonadota</taxon>
        <taxon>Betaproteobacteria</taxon>
        <taxon>Burkholderiales</taxon>
        <taxon>Burkholderiaceae</taxon>
        <taxon>Burkholderia</taxon>
        <taxon>pseudomallei group</taxon>
    </lineage>
</organism>
<evidence type="ECO:0000313" key="6">
    <source>
        <dbReference type="EMBL" id="AOJ02676.1"/>
    </source>
</evidence>
<dbReference type="Pfam" id="PF03466">
    <property type="entry name" value="LysR_substrate"/>
    <property type="match status" value="1"/>
</dbReference>
<dbReference type="SUPFAM" id="SSF53850">
    <property type="entry name" value="Periplasmic binding protein-like II"/>
    <property type="match status" value="1"/>
</dbReference>
<comment type="similarity">
    <text evidence="1">Belongs to the LysR transcriptional regulatory family.</text>
</comment>
<keyword evidence="3" id="KW-0238">DNA-binding</keyword>
<dbReference type="PANTHER" id="PTHR30427:SF1">
    <property type="entry name" value="TRANSCRIPTIONAL ACTIVATOR PROTEIN LYSR"/>
    <property type="match status" value="1"/>
</dbReference>
<dbReference type="PANTHER" id="PTHR30427">
    <property type="entry name" value="TRANSCRIPTIONAL ACTIVATOR PROTEIN LYSR"/>
    <property type="match status" value="1"/>
</dbReference>
<dbReference type="Proteomes" id="UP000062519">
    <property type="component" value="Chromosome 1"/>
</dbReference>
<dbReference type="EMBL" id="CP013386">
    <property type="protein sequence ID" value="AOJ02676.1"/>
    <property type="molecule type" value="Genomic_DNA"/>
</dbReference>
<evidence type="ECO:0000256" key="4">
    <source>
        <dbReference type="ARBA" id="ARBA00023163"/>
    </source>
</evidence>
<evidence type="ECO:0000313" key="7">
    <source>
        <dbReference type="Proteomes" id="UP000062519"/>
    </source>
</evidence>
<dbReference type="Gene3D" id="3.40.190.290">
    <property type="match status" value="1"/>
</dbReference>
<evidence type="ECO:0000256" key="3">
    <source>
        <dbReference type="ARBA" id="ARBA00023125"/>
    </source>
</evidence>
<dbReference type="RefSeq" id="WP_059597577.1">
    <property type="nucleotide sequence ID" value="NZ_CP013386.1"/>
</dbReference>
<keyword evidence="4" id="KW-0804">Transcription</keyword>
<dbReference type="AlphaFoldDB" id="A0A1B4FG37"/>
<dbReference type="InterPro" id="IPR036390">
    <property type="entry name" value="WH_DNA-bd_sf"/>
</dbReference>
<evidence type="ECO:0000256" key="2">
    <source>
        <dbReference type="ARBA" id="ARBA00023015"/>
    </source>
</evidence>
<dbReference type="Gene3D" id="1.10.10.10">
    <property type="entry name" value="Winged helix-like DNA-binding domain superfamily/Winged helix DNA-binding domain"/>
    <property type="match status" value="1"/>
</dbReference>
<gene>
    <name evidence="6" type="ORF">WS70_13260</name>
</gene>
<keyword evidence="7" id="KW-1185">Reference proteome</keyword>
<dbReference type="InterPro" id="IPR036388">
    <property type="entry name" value="WH-like_DNA-bd_sf"/>
</dbReference>
<evidence type="ECO:0000259" key="5">
    <source>
        <dbReference type="PROSITE" id="PS50931"/>
    </source>
</evidence>
<dbReference type="Pfam" id="PF00126">
    <property type="entry name" value="HTH_1"/>
    <property type="match status" value="1"/>
</dbReference>
<dbReference type="SUPFAM" id="SSF46785">
    <property type="entry name" value="Winged helix' DNA-binding domain"/>
    <property type="match status" value="1"/>
</dbReference>
<evidence type="ECO:0000256" key="1">
    <source>
        <dbReference type="ARBA" id="ARBA00009437"/>
    </source>
</evidence>
<dbReference type="PROSITE" id="PS50931">
    <property type="entry name" value="HTH_LYSR"/>
    <property type="match status" value="1"/>
</dbReference>
<accession>A0A1B4FG37</accession>
<name>A0A1B4FG37_9BURK</name>
<dbReference type="KEGG" id="buu:WS70_13260"/>
<dbReference type="GO" id="GO:0043565">
    <property type="term" value="F:sequence-specific DNA binding"/>
    <property type="evidence" value="ECO:0007669"/>
    <property type="project" value="TreeGrafter"/>
</dbReference>
<dbReference type="GO" id="GO:0003700">
    <property type="term" value="F:DNA-binding transcription factor activity"/>
    <property type="evidence" value="ECO:0007669"/>
    <property type="project" value="InterPro"/>
</dbReference>
<feature type="domain" description="HTH lysR-type" evidence="5">
    <location>
        <begin position="26"/>
        <end position="83"/>
    </location>
</feature>
<proteinExistence type="inferred from homology"/>
<dbReference type="InterPro" id="IPR005119">
    <property type="entry name" value="LysR_subst-bd"/>
</dbReference>
<sequence>MENHLTYGQVIFDTPNVTSIMQLASISARHMEIFAAMMTSNGMAEAAARLAISMAAVSKAIAVIEREAGVKLFAKVGGRLQPTAEAERVFPAIQRALNQLEYARNELRRPSIQSPQRIVIASGGAALAHLVPEALRRTLREFPDIQAEVNSNRTATILSMVANHEIDVGVTTPPVRDVDARILQLCETRDISKVALVAVVHKDHELATRRLIRPADLNGVPLVTLSAQSPTTQLVEATFHQAHVPMRIAVAAGNSLTACCLAEQGLGVALINPETLSEQIFPSLRTVPFRPRITLRTCVYLPKFQAETPLLTRFVAHLLQVAARNR</sequence>
<reference evidence="6 7" key="1">
    <citation type="submission" date="2015-12" db="EMBL/GenBank/DDBJ databases">
        <title>Diversity of Burkholderia near neighbor genomes.</title>
        <authorList>
            <person name="Sahl J."/>
            <person name="Wagner D."/>
            <person name="Keim P."/>
        </authorList>
    </citation>
    <scope>NUCLEOTIDE SEQUENCE [LARGE SCALE GENOMIC DNA]</scope>
    <source>
        <strain evidence="6 7">BDU6</strain>
    </source>
</reference>
<dbReference type="GO" id="GO:0010628">
    <property type="term" value="P:positive regulation of gene expression"/>
    <property type="evidence" value="ECO:0007669"/>
    <property type="project" value="TreeGrafter"/>
</dbReference>
<dbReference type="InterPro" id="IPR000847">
    <property type="entry name" value="LysR_HTH_N"/>
</dbReference>
<protein>
    <recommendedName>
        <fullName evidence="5">HTH lysR-type domain-containing protein</fullName>
    </recommendedName>
</protein>
<keyword evidence="2" id="KW-0805">Transcription regulation</keyword>